<protein>
    <submittedName>
        <fullName evidence="3">Uncharacterized protein</fullName>
    </submittedName>
</protein>
<keyword evidence="2" id="KW-0812">Transmembrane</keyword>
<dbReference type="AlphaFoldDB" id="A0A517QLN1"/>
<feature type="transmembrane region" description="Helical" evidence="2">
    <location>
        <begin position="325"/>
        <end position="349"/>
    </location>
</feature>
<feature type="transmembrane region" description="Helical" evidence="2">
    <location>
        <begin position="452"/>
        <end position="474"/>
    </location>
</feature>
<organism evidence="3 4">
    <name type="scientific">Thalassoglobus polymorphus</name>
    <dbReference type="NCBI Taxonomy" id="2527994"/>
    <lineage>
        <taxon>Bacteria</taxon>
        <taxon>Pseudomonadati</taxon>
        <taxon>Planctomycetota</taxon>
        <taxon>Planctomycetia</taxon>
        <taxon>Planctomycetales</taxon>
        <taxon>Planctomycetaceae</taxon>
        <taxon>Thalassoglobus</taxon>
    </lineage>
</organism>
<keyword evidence="2" id="KW-1133">Transmembrane helix</keyword>
<name>A0A517QLN1_9PLAN</name>
<proteinExistence type="predicted"/>
<evidence type="ECO:0000313" key="4">
    <source>
        <dbReference type="Proteomes" id="UP000315724"/>
    </source>
</evidence>
<evidence type="ECO:0000256" key="1">
    <source>
        <dbReference type="SAM" id="MobiDB-lite"/>
    </source>
</evidence>
<feature type="region of interest" description="Disordered" evidence="1">
    <location>
        <begin position="482"/>
        <end position="503"/>
    </location>
</feature>
<gene>
    <name evidence="3" type="ORF">Mal48_17950</name>
</gene>
<dbReference type="RefSeq" id="WP_145197881.1">
    <property type="nucleotide sequence ID" value="NZ_CP036267.1"/>
</dbReference>
<accession>A0A517QLN1</accession>
<keyword evidence="2" id="KW-0472">Membrane</keyword>
<reference evidence="3 4" key="1">
    <citation type="submission" date="2019-02" db="EMBL/GenBank/DDBJ databases">
        <title>Deep-cultivation of Planctomycetes and their phenomic and genomic characterization uncovers novel biology.</title>
        <authorList>
            <person name="Wiegand S."/>
            <person name="Jogler M."/>
            <person name="Boedeker C."/>
            <person name="Pinto D."/>
            <person name="Vollmers J."/>
            <person name="Rivas-Marin E."/>
            <person name="Kohn T."/>
            <person name="Peeters S.H."/>
            <person name="Heuer A."/>
            <person name="Rast P."/>
            <person name="Oberbeckmann S."/>
            <person name="Bunk B."/>
            <person name="Jeske O."/>
            <person name="Meyerdierks A."/>
            <person name="Storesund J.E."/>
            <person name="Kallscheuer N."/>
            <person name="Luecker S."/>
            <person name="Lage O.M."/>
            <person name="Pohl T."/>
            <person name="Merkel B.J."/>
            <person name="Hornburger P."/>
            <person name="Mueller R.-W."/>
            <person name="Bruemmer F."/>
            <person name="Labrenz M."/>
            <person name="Spormann A.M."/>
            <person name="Op den Camp H."/>
            <person name="Overmann J."/>
            <person name="Amann R."/>
            <person name="Jetten M.S.M."/>
            <person name="Mascher T."/>
            <person name="Medema M.H."/>
            <person name="Devos D.P."/>
            <person name="Kaster A.-K."/>
            <person name="Ovreas L."/>
            <person name="Rohde M."/>
            <person name="Galperin M.Y."/>
            <person name="Jogler C."/>
        </authorList>
    </citation>
    <scope>NUCLEOTIDE SEQUENCE [LARGE SCALE GENOMIC DNA]</scope>
    <source>
        <strain evidence="3 4">Mal48</strain>
    </source>
</reference>
<dbReference type="OrthoDB" id="280740at2"/>
<feature type="compositionally biased region" description="Polar residues" evidence="1">
    <location>
        <begin position="483"/>
        <end position="495"/>
    </location>
</feature>
<dbReference type="EMBL" id="CP036267">
    <property type="protein sequence ID" value="QDT32548.1"/>
    <property type="molecule type" value="Genomic_DNA"/>
</dbReference>
<dbReference type="KEGG" id="tpol:Mal48_17950"/>
<sequence length="503" mass="55875">MKLAAVASDNSILSALEAAQILSECEVLSLWADNEKLLNRMQTVSPTAKRCYSWDEILETPSIDSVLVSGVSEYVLTAAKQLVQAGINLIVVISPNEDASRIFELTALWQDATDGVVPIFVSGVQEISKAVLNQFDETRLGNLWKIEFERTICNRKHETSVSPALAQQWFLQDSSWLRTLDTNATHVTAASTGPDPEQPIEISIRLSGENGLDSNWKIRRDISSGWTLALIGEKGQIRIEGSSDQVRVLSAPYEVNFPDGNDFIVLDARAQLIHIEEGHVERTWAELIKLGEIGATASRSLVKRRTLPVHFEEASERSQFKSQMAAIGCGALLWTMFAMIGLLTVGAILDPRDREYLSSTSADFVIRTDEFVDSQSELTVLGKEHVEKIARSWTASSPVIIVEEEENLTQENVNPQRLANVLAVLNEYKIRTPEKIVVLRTIHGQWFETAMLIGWIFVFTPLGVVLLSQLFILASRSSEEPRTLSTTRKNSQATSAHDKDKSS</sequence>
<keyword evidence="4" id="KW-1185">Reference proteome</keyword>
<dbReference type="Proteomes" id="UP000315724">
    <property type="component" value="Chromosome"/>
</dbReference>
<evidence type="ECO:0000256" key="2">
    <source>
        <dbReference type="SAM" id="Phobius"/>
    </source>
</evidence>
<evidence type="ECO:0000313" key="3">
    <source>
        <dbReference type="EMBL" id="QDT32548.1"/>
    </source>
</evidence>